<proteinExistence type="predicted"/>
<feature type="region of interest" description="Disordered" evidence="1">
    <location>
        <begin position="1"/>
        <end position="90"/>
    </location>
</feature>
<dbReference type="AlphaFoldDB" id="A0A4Q1BCE0"/>
<feature type="compositionally biased region" description="Polar residues" evidence="1">
    <location>
        <begin position="31"/>
        <end position="43"/>
    </location>
</feature>
<name>A0A4Q1BCE0_TREME</name>
<evidence type="ECO:0000256" key="1">
    <source>
        <dbReference type="SAM" id="MobiDB-lite"/>
    </source>
</evidence>
<dbReference type="InParanoid" id="A0A4Q1BCE0"/>
<protein>
    <submittedName>
        <fullName evidence="2">Uncharacterized protein</fullName>
    </submittedName>
</protein>
<accession>A0A4Q1BCE0</accession>
<gene>
    <name evidence="2" type="ORF">M231_07035</name>
</gene>
<sequence>MNHSYIPPSLIGSAIGQLPPGSNRSRARQGASIQAHYTSTSPYTPHPGHHHYSHPLNRPETTTQTVSPSTLRSSGDYGLPSSRLDPSVWLPPSGATAVPWRPRTYSTGESNSPSPHNIVRPNAVTVPQVMQTRDSDIVIVDPLFSMDLRKATRNQREDYLKRYTTQLAGALSPTRRGASAFDMVPIIKARIEAKLGEVGTLEPRQISQGGSHVVRE</sequence>
<comment type="caution">
    <text evidence="2">The sequence shown here is derived from an EMBL/GenBank/DDBJ whole genome shotgun (WGS) entry which is preliminary data.</text>
</comment>
<evidence type="ECO:0000313" key="2">
    <source>
        <dbReference type="EMBL" id="RXK35707.1"/>
    </source>
</evidence>
<organism evidence="2 3">
    <name type="scientific">Tremella mesenterica</name>
    <name type="common">Jelly fungus</name>
    <dbReference type="NCBI Taxonomy" id="5217"/>
    <lineage>
        <taxon>Eukaryota</taxon>
        <taxon>Fungi</taxon>
        <taxon>Dikarya</taxon>
        <taxon>Basidiomycota</taxon>
        <taxon>Agaricomycotina</taxon>
        <taxon>Tremellomycetes</taxon>
        <taxon>Tremellales</taxon>
        <taxon>Tremellaceae</taxon>
        <taxon>Tremella</taxon>
    </lineage>
</organism>
<reference evidence="2 3" key="1">
    <citation type="submission" date="2016-06" db="EMBL/GenBank/DDBJ databases">
        <title>Evolution of pathogenesis and genome organization in the Tremellales.</title>
        <authorList>
            <person name="Cuomo C."/>
            <person name="Litvintseva A."/>
            <person name="Heitman J."/>
            <person name="Chen Y."/>
            <person name="Sun S."/>
            <person name="Springer D."/>
            <person name="Dromer F."/>
            <person name="Young S."/>
            <person name="Zeng Q."/>
            <person name="Chapman S."/>
            <person name="Gujja S."/>
            <person name="Saif S."/>
            <person name="Birren B."/>
        </authorList>
    </citation>
    <scope>NUCLEOTIDE SEQUENCE [LARGE SCALE GENOMIC DNA]</scope>
    <source>
        <strain evidence="2 3">ATCC 28783</strain>
    </source>
</reference>
<dbReference type="Proteomes" id="UP000289152">
    <property type="component" value="Unassembled WGS sequence"/>
</dbReference>
<keyword evidence="3" id="KW-1185">Reference proteome</keyword>
<dbReference type="VEuPathDB" id="FungiDB:TREMEDRAFT_66379"/>
<feature type="compositionally biased region" description="Polar residues" evidence="1">
    <location>
        <begin position="59"/>
        <end position="73"/>
    </location>
</feature>
<dbReference type="EMBL" id="SDIL01000125">
    <property type="protein sequence ID" value="RXK35707.1"/>
    <property type="molecule type" value="Genomic_DNA"/>
</dbReference>
<evidence type="ECO:0000313" key="3">
    <source>
        <dbReference type="Proteomes" id="UP000289152"/>
    </source>
</evidence>